<dbReference type="Proteomes" id="UP000006055">
    <property type="component" value="Chromosome"/>
</dbReference>
<feature type="signal peptide" evidence="1">
    <location>
        <begin position="1"/>
        <end position="28"/>
    </location>
</feature>
<evidence type="ECO:0000256" key="1">
    <source>
        <dbReference type="SAM" id="SignalP"/>
    </source>
</evidence>
<accession>I4CEH6</accession>
<dbReference type="EMBL" id="CP003360">
    <property type="protein sequence ID" value="AFM27967.1"/>
    <property type="molecule type" value="Genomic_DNA"/>
</dbReference>
<feature type="chain" id="PRO_5003687515" evidence="1">
    <location>
        <begin position="29"/>
        <end position="189"/>
    </location>
</feature>
<dbReference type="RefSeq" id="WP_014813066.1">
    <property type="nucleotide sequence ID" value="NC_018025.1"/>
</dbReference>
<evidence type="ECO:0000313" key="3">
    <source>
        <dbReference type="Proteomes" id="UP000006055"/>
    </source>
</evidence>
<dbReference type="HOGENOM" id="CLU_1432455_0_0_7"/>
<name>I4CEH6_DESTA</name>
<reference evidence="3" key="1">
    <citation type="submission" date="2012-06" db="EMBL/GenBank/DDBJ databases">
        <title>Complete sequence of chromosome of Desulfomonile tiedjei DSM 6799.</title>
        <authorList>
            <person name="Lucas S."/>
            <person name="Copeland A."/>
            <person name="Lapidus A."/>
            <person name="Glavina del Rio T."/>
            <person name="Dalin E."/>
            <person name="Tice H."/>
            <person name="Bruce D."/>
            <person name="Goodwin L."/>
            <person name="Pitluck S."/>
            <person name="Peters L."/>
            <person name="Ovchinnikova G."/>
            <person name="Zeytun A."/>
            <person name="Lu M."/>
            <person name="Kyrpides N."/>
            <person name="Mavromatis K."/>
            <person name="Ivanova N."/>
            <person name="Brettin T."/>
            <person name="Detter J.C."/>
            <person name="Han C."/>
            <person name="Larimer F."/>
            <person name="Land M."/>
            <person name="Hauser L."/>
            <person name="Markowitz V."/>
            <person name="Cheng J.-F."/>
            <person name="Hugenholtz P."/>
            <person name="Woyke T."/>
            <person name="Wu D."/>
            <person name="Spring S."/>
            <person name="Schroeder M."/>
            <person name="Brambilla E."/>
            <person name="Klenk H.-P."/>
            <person name="Eisen J.A."/>
        </authorList>
    </citation>
    <scope>NUCLEOTIDE SEQUENCE [LARGE SCALE GENOMIC DNA]</scope>
    <source>
        <strain evidence="3">ATCC 49306 / DSM 6799 / DCB-1</strain>
    </source>
</reference>
<proteinExistence type="predicted"/>
<keyword evidence="3" id="KW-1185">Reference proteome</keyword>
<protein>
    <submittedName>
        <fullName evidence="2">Uncharacterized protein</fullName>
    </submittedName>
</protein>
<keyword evidence="1" id="KW-0732">Signal</keyword>
<dbReference type="KEGG" id="dti:Desti_5379"/>
<gene>
    <name evidence="2" type="ordered locus">Desti_5379</name>
</gene>
<evidence type="ECO:0000313" key="2">
    <source>
        <dbReference type="EMBL" id="AFM27967.1"/>
    </source>
</evidence>
<organism evidence="2 3">
    <name type="scientific">Desulfomonile tiedjei (strain ATCC 49306 / DSM 6799 / DCB-1)</name>
    <dbReference type="NCBI Taxonomy" id="706587"/>
    <lineage>
        <taxon>Bacteria</taxon>
        <taxon>Pseudomonadati</taxon>
        <taxon>Thermodesulfobacteriota</taxon>
        <taxon>Desulfomonilia</taxon>
        <taxon>Desulfomonilales</taxon>
        <taxon>Desulfomonilaceae</taxon>
        <taxon>Desulfomonile</taxon>
    </lineage>
</organism>
<dbReference type="AlphaFoldDB" id="I4CEH6"/>
<sequence length="189" mass="21238">MKRTALPMTATFVILFLVLEFCSGAASAWSARPDEFPSPENLDYVLTQMFPPESIVPPYRIEVWVASTTGKSREGAKTLIEDCLKENLRGLARTEPVGFVSSENALLRIRVWFTQPEGPEAGECYDTTFAVVVGKIDHAHPLSEIVLDAYSFAGIYERQLYQICEKIILRLDLKVLSVLRSIESATHRR</sequence>